<dbReference type="GO" id="GO:0005634">
    <property type="term" value="C:nucleus"/>
    <property type="evidence" value="ECO:0007669"/>
    <property type="project" value="UniProtKB-SubCell"/>
</dbReference>
<dbReference type="GO" id="GO:0061665">
    <property type="term" value="F:SUMO ligase activity"/>
    <property type="evidence" value="ECO:0007669"/>
    <property type="project" value="TreeGrafter"/>
</dbReference>
<name>A0A131XHW2_9ACAR</name>
<evidence type="ECO:0000256" key="5">
    <source>
        <dbReference type="ARBA" id="ARBA00022833"/>
    </source>
</evidence>
<keyword evidence="3" id="KW-0479">Metal-binding</keyword>
<dbReference type="InterPro" id="IPR004181">
    <property type="entry name" value="Znf_MIZ"/>
</dbReference>
<dbReference type="GO" id="GO:0003712">
    <property type="term" value="F:transcription coregulator activity"/>
    <property type="evidence" value="ECO:0007669"/>
    <property type="project" value="TreeGrafter"/>
</dbReference>
<evidence type="ECO:0000259" key="10">
    <source>
        <dbReference type="PROSITE" id="PS51044"/>
    </source>
</evidence>
<feature type="region of interest" description="Disordered" evidence="9">
    <location>
        <begin position="205"/>
        <end position="228"/>
    </location>
</feature>
<dbReference type="GO" id="GO:0016925">
    <property type="term" value="P:protein sumoylation"/>
    <property type="evidence" value="ECO:0007669"/>
    <property type="project" value="TreeGrafter"/>
</dbReference>
<feature type="region of interest" description="Disordered" evidence="9">
    <location>
        <begin position="595"/>
        <end position="624"/>
    </location>
</feature>
<dbReference type="PROSITE" id="PS51044">
    <property type="entry name" value="ZF_SP_RING"/>
    <property type="match status" value="1"/>
</dbReference>
<evidence type="ECO:0000256" key="4">
    <source>
        <dbReference type="ARBA" id="ARBA00022771"/>
    </source>
</evidence>
<proteinExistence type="evidence at transcript level"/>
<feature type="compositionally biased region" description="Gly residues" evidence="9">
    <location>
        <begin position="686"/>
        <end position="702"/>
    </location>
</feature>
<dbReference type="PANTHER" id="PTHR10782">
    <property type="entry name" value="ZINC FINGER MIZ DOMAIN-CONTAINING PROTEIN"/>
    <property type="match status" value="1"/>
</dbReference>
<feature type="region of interest" description="Disordered" evidence="9">
    <location>
        <begin position="682"/>
        <end position="711"/>
    </location>
</feature>
<sequence>MAGGMPGAMGAAGHGTAGEFQTGPSALSTAALVAAATATATATASVVALQEQRQQEVMGGQYGQMAGHQQFPGGGYGVPPQRGPPHGAAAAGQMGGLMGPTMGPLGAPSKLGGAAGPLYNQQQQPPPRGRPYPSPQQYLAHKRQQQQQQQQQYPAGPMQGAYMGTPQQQYGPQYPGAAGGPFPKQQGAGYGAPASQGALAAYHQGAPLRGRPPGQGMPTPAAYPGSAQGGQYYQQAMGAPQAQYEQQFMQGGQYAPHGFQQRSMNYQHSPIPGNPTPPLTPASGMPPYLSPSQDTKPVFPDIKPPLPIQKDDELRLTFPVKDGIILAPFRLEHNLAVSNHVFHLKPSVHETLVWRSDLELQLKCFHHEDRQMHTNWPASVQVSVNATPLSIDRGESKTSHRPLYLKEVCQAGRNTVQITVTACCCSHLFLLQLVHRPTVRSVLQGLLRKRLLPAEHSIGKIKRNFSVGPSPQGPSTGPGQNPSGGTGAAEDGVEQTAIKVQLKCPITFKRITLPARGQECKHIQCFDLESYLQLNCERGSWRCPVCSKTAILEGLEVDQYMWGILTNLSNSDVEEVTIDSTASWKPVTLKSIKDEHDGTESCSGGKRLKAMSPSSMTMPTTSSWEMGQGLSPYPALPPPDMQSIVNGPSMANGPVMAGGPVMPTGAGMPNGPVMTSGPSMPNGPVMGNGSGMPNGMGYGSRNGGFDFQSQASDFGSPLSHLNDSVASLDHLAAMEKSLNHHEQQMMPMANHHQDAPAPQGTPSSRHTVGGGPGSQNSGSNAPGTPGTSGATNTPASSQPQAPPQQQQQQQQQQPPLSVGSNGPQTPHTPHTPHTPGGPPSVPPQGLEGSGGPDSLAPDLSELSFDPAAVIDGEGQGQEGLNLLPESCVDAMELLSYLDPPDLGGGAGSTGTSHTGQTSSSTAPGSTPANDDLLALFEP</sequence>
<organism evidence="11">
    <name type="scientific">Hyalomma excavatum</name>
    <dbReference type="NCBI Taxonomy" id="257692"/>
    <lineage>
        <taxon>Eukaryota</taxon>
        <taxon>Metazoa</taxon>
        <taxon>Ecdysozoa</taxon>
        <taxon>Arthropoda</taxon>
        <taxon>Chelicerata</taxon>
        <taxon>Arachnida</taxon>
        <taxon>Acari</taxon>
        <taxon>Parasitiformes</taxon>
        <taxon>Ixodida</taxon>
        <taxon>Ixodoidea</taxon>
        <taxon>Ixodidae</taxon>
        <taxon>Hyalomminae</taxon>
        <taxon>Hyalomma</taxon>
    </lineage>
</organism>
<dbReference type="Pfam" id="PF25527">
    <property type="entry name" value="GBD-like_ZMIZ1_ZMIZ2"/>
    <property type="match status" value="1"/>
</dbReference>
<keyword evidence="7" id="KW-0539">Nucleus</keyword>
<dbReference type="InterPro" id="IPR057847">
    <property type="entry name" value="ZMIZ1/ZMIZ2_GBD-like"/>
</dbReference>
<keyword evidence="2" id="KW-1017">Isopeptide bond</keyword>
<evidence type="ECO:0000256" key="2">
    <source>
        <dbReference type="ARBA" id="ARBA00022499"/>
    </source>
</evidence>
<feature type="region of interest" description="Disordered" evidence="9">
    <location>
        <begin position="463"/>
        <end position="491"/>
    </location>
</feature>
<feature type="compositionally biased region" description="Low complexity" evidence="9">
    <location>
        <begin position="611"/>
        <end position="623"/>
    </location>
</feature>
<dbReference type="Pfam" id="PF02891">
    <property type="entry name" value="zf-MIZ"/>
    <property type="match status" value="1"/>
</dbReference>
<feature type="compositionally biased region" description="Low complexity" evidence="9">
    <location>
        <begin position="166"/>
        <end position="176"/>
    </location>
</feature>
<dbReference type="InterPro" id="IPR013083">
    <property type="entry name" value="Znf_RING/FYVE/PHD"/>
</dbReference>
<keyword evidence="6" id="KW-0832">Ubl conjugation</keyword>
<dbReference type="AlphaFoldDB" id="A0A131XHW2"/>
<dbReference type="EMBL" id="GEFH01002786">
    <property type="protein sequence ID" value="JAP65795.1"/>
    <property type="molecule type" value="mRNA"/>
</dbReference>
<protein>
    <submittedName>
        <fullName evidence="11">Putative zn-finger transcription factor</fullName>
    </submittedName>
</protein>
<evidence type="ECO:0000256" key="3">
    <source>
        <dbReference type="ARBA" id="ARBA00022723"/>
    </source>
</evidence>
<feature type="region of interest" description="Disordered" evidence="9">
    <location>
        <begin position="64"/>
        <end position="193"/>
    </location>
</feature>
<dbReference type="Gene3D" id="3.30.40.10">
    <property type="entry name" value="Zinc/RING finger domain, C3HC4 (zinc finger)"/>
    <property type="match status" value="1"/>
</dbReference>
<keyword evidence="4 8" id="KW-0863">Zinc-finger</keyword>
<evidence type="ECO:0000256" key="8">
    <source>
        <dbReference type="PROSITE-ProRule" id="PRU00452"/>
    </source>
</evidence>
<dbReference type="GO" id="GO:0000785">
    <property type="term" value="C:chromatin"/>
    <property type="evidence" value="ECO:0007669"/>
    <property type="project" value="TreeGrafter"/>
</dbReference>
<evidence type="ECO:0000256" key="9">
    <source>
        <dbReference type="SAM" id="MobiDB-lite"/>
    </source>
</evidence>
<feature type="compositionally biased region" description="Low complexity" evidence="9">
    <location>
        <begin position="468"/>
        <end position="481"/>
    </location>
</feature>
<keyword evidence="5" id="KW-0862">Zinc</keyword>
<evidence type="ECO:0000256" key="1">
    <source>
        <dbReference type="ARBA" id="ARBA00004123"/>
    </source>
</evidence>
<dbReference type="PANTHER" id="PTHR10782:SF4">
    <property type="entry name" value="TONALLI, ISOFORM E"/>
    <property type="match status" value="1"/>
</dbReference>
<evidence type="ECO:0000256" key="7">
    <source>
        <dbReference type="ARBA" id="ARBA00023242"/>
    </source>
</evidence>
<dbReference type="GO" id="GO:0045944">
    <property type="term" value="P:positive regulation of transcription by RNA polymerase II"/>
    <property type="evidence" value="ECO:0007669"/>
    <property type="project" value="UniProtKB-ARBA"/>
</dbReference>
<dbReference type="GO" id="GO:0008270">
    <property type="term" value="F:zinc ion binding"/>
    <property type="evidence" value="ECO:0007669"/>
    <property type="project" value="UniProtKB-KW"/>
</dbReference>
<accession>A0A131XHW2</accession>
<feature type="compositionally biased region" description="Low complexity" evidence="9">
    <location>
        <begin position="774"/>
        <end position="783"/>
    </location>
</feature>
<feature type="domain" description="SP-RING-type" evidence="10">
    <location>
        <begin position="489"/>
        <end position="570"/>
    </location>
</feature>
<reference evidence="11" key="1">
    <citation type="journal article" date="2017" name="Ticks Tick Borne Dis.">
        <title>An insight into the sialome of Hyalomma excavatum.</title>
        <authorList>
            <person name="Ribeiro J.M."/>
            <person name="Slovak M."/>
            <person name="Francischetti I.M."/>
        </authorList>
    </citation>
    <scope>NUCLEOTIDE SEQUENCE</scope>
    <source>
        <strain evidence="11">Samish</strain>
        <tissue evidence="11">Salivary glands</tissue>
    </source>
</reference>
<feature type="region of interest" description="Disordered" evidence="9">
    <location>
        <begin position="263"/>
        <end position="283"/>
    </location>
</feature>
<feature type="compositionally biased region" description="Low complexity" evidence="9">
    <location>
        <begin position="822"/>
        <end position="834"/>
    </location>
</feature>
<feature type="compositionally biased region" description="Pro residues" evidence="9">
    <location>
        <begin position="124"/>
        <end position="134"/>
    </location>
</feature>
<feature type="region of interest" description="Disordered" evidence="9">
    <location>
        <begin position="750"/>
        <end position="860"/>
    </location>
</feature>
<feature type="compositionally biased region" description="Low complexity" evidence="9">
    <location>
        <begin position="909"/>
        <end position="928"/>
    </location>
</feature>
<comment type="subcellular location">
    <subcellularLocation>
        <location evidence="1">Nucleus</location>
    </subcellularLocation>
</comment>
<evidence type="ECO:0000256" key="6">
    <source>
        <dbReference type="ARBA" id="ARBA00022843"/>
    </source>
</evidence>
<dbReference type="FunFam" id="3.30.40.10:FF:000012">
    <property type="entry name" value="Zinc finger MIZ domain-containing protein 2"/>
    <property type="match status" value="1"/>
</dbReference>
<feature type="region of interest" description="Disordered" evidence="9">
    <location>
        <begin position="894"/>
        <end position="938"/>
    </location>
</feature>
<evidence type="ECO:0000313" key="11">
    <source>
        <dbReference type="EMBL" id="JAP65795.1"/>
    </source>
</evidence>
<feature type="compositionally biased region" description="Low complexity" evidence="9">
    <location>
        <begin position="794"/>
        <end position="815"/>
    </location>
</feature>